<evidence type="ECO:0000256" key="1">
    <source>
        <dbReference type="SAM" id="MobiDB-lite"/>
    </source>
</evidence>
<sequence>MTSVDPYPAPGGGGSISDAEVGPAPPPSVEPLSAPAGYDGGDDPSVSLQIEITDPHRAGEGLSKHVEYVVTYWTSGLPKFASASGRVARRYSEFEWLWRALSASADGVLVPALPGKTLSAPLSDDPGSVAIERRRRDLGVFVARIARHPLMRASDDVRTFLEEKDRGAWKERVPWHERGVTSDAIRATQEFFGGAANARASSSSSASSFIDVPNAPNVTNDGIVEDARFVEIGEYVGELKQRVDALLEATTAVTKHHAGAAAAATAFAAACADLDDAELRACANFRAMDGASATVPIRWSAASALFAARAAPSDALADAVADAFREPLRAASALCASATHARDRRRQLVDAYNKLCAEISAIDAKIVALGVPELGSPKRMERDALELRASDARIARTHLGGRYSRAVLVSDRELCWFHGALAASMGDALKAYVASHGAAAGRAARALADAREGLRDATAAPPDAFLPPR</sequence>
<keyword evidence="4" id="KW-1185">Reference proteome</keyword>
<gene>
    <name evidence="3" type="ORF">MICPUCDRAFT_59800</name>
</gene>
<dbReference type="InterPro" id="IPR036871">
    <property type="entry name" value="PX_dom_sf"/>
</dbReference>
<name>C1MWK2_MICPC</name>
<protein>
    <submittedName>
        <fullName evidence="3">Predicted protein</fullName>
    </submittedName>
</protein>
<evidence type="ECO:0000259" key="2">
    <source>
        <dbReference type="PROSITE" id="PS50195"/>
    </source>
</evidence>
<dbReference type="STRING" id="564608.C1MWK2"/>
<dbReference type="GO" id="GO:0035091">
    <property type="term" value="F:phosphatidylinositol binding"/>
    <property type="evidence" value="ECO:0007669"/>
    <property type="project" value="InterPro"/>
</dbReference>
<dbReference type="InterPro" id="IPR001683">
    <property type="entry name" value="PX_dom"/>
</dbReference>
<dbReference type="RefSeq" id="XP_003059935.1">
    <property type="nucleotide sequence ID" value="XM_003059889.1"/>
</dbReference>
<dbReference type="Gene3D" id="1.20.1270.60">
    <property type="entry name" value="Arfaptin homology (AH) domain/BAR domain"/>
    <property type="match status" value="1"/>
</dbReference>
<dbReference type="PROSITE" id="PS50195">
    <property type="entry name" value="PX"/>
    <property type="match status" value="1"/>
</dbReference>
<dbReference type="Pfam" id="PF00787">
    <property type="entry name" value="PX"/>
    <property type="match status" value="1"/>
</dbReference>
<reference evidence="3 4" key="1">
    <citation type="journal article" date="2009" name="Science">
        <title>Green evolution and dynamic adaptations revealed by genomes of the marine picoeukaryotes Micromonas.</title>
        <authorList>
            <person name="Worden A.Z."/>
            <person name="Lee J.H."/>
            <person name="Mock T."/>
            <person name="Rouze P."/>
            <person name="Simmons M.P."/>
            <person name="Aerts A.L."/>
            <person name="Allen A.E."/>
            <person name="Cuvelier M.L."/>
            <person name="Derelle E."/>
            <person name="Everett M.V."/>
            <person name="Foulon E."/>
            <person name="Grimwood J."/>
            <person name="Gundlach H."/>
            <person name="Henrissat B."/>
            <person name="Napoli C."/>
            <person name="McDonald S.M."/>
            <person name="Parker M.S."/>
            <person name="Rombauts S."/>
            <person name="Salamov A."/>
            <person name="Von Dassow P."/>
            <person name="Badger J.H."/>
            <person name="Coutinho P.M."/>
            <person name="Demir E."/>
            <person name="Dubchak I."/>
            <person name="Gentemann C."/>
            <person name="Eikrem W."/>
            <person name="Gready J.E."/>
            <person name="John U."/>
            <person name="Lanier W."/>
            <person name="Lindquist E.A."/>
            <person name="Lucas S."/>
            <person name="Mayer K.F."/>
            <person name="Moreau H."/>
            <person name="Not F."/>
            <person name="Otillar R."/>
            <person name="Panaud O."/>
            <person name="Pangilinan J."/>
            <person name="Paulsen I."/>
            <person name="Piegu B."/>
            <person name="Poliakov A."/>
            <person name="Robbens S."/>
            <person name="Schmutz J."/>
            <person name="Toulza E."/>
            <person name="Wyss T."/>
            <person name="Zelensky A."/>
            <person name="Zhou K."/>
            <person name="Armbrust E.V."/>
            <person name="Bhattacharya D."/>
            <person name="Goodenough U.W."/>
            <person name="Van de Peer Y."/>
            <person name="Grigoriev I.V."/>
        </authorList>
    </citation>
    <scope>NUCLEOTIDE SEQUENCE [LARGE SCALE GENOMIC DNA]</scope>
    <source>
        <strain evidence="3 4">CCMP1545</strain>
    </source>
</reference>
<accession>C1MWK2</accession>
<dbReference type="Proteomes" id="UP000001876">
    <property type="component" value="Unassembled WGS sequence"/>
</dbReference>
<evidence type="ECO:0000313" key="3">
    <source>
        <dbReference type="EMBL" id="EEH55887.1"/>
    </source>
</evidence>
<dbReference type="SUPFAM" id="SSF64268">
    <property type="entry name" value="PX domain"/>
    <property type="match status" value="1"/>
</dbReference>
<dbReference type="eggNOG" id="KOG2273">
    <property type="taxonomic scope" value="Eukaryota"/>
</dbReference>
<feature type="domain" description="PX" evidence="2">
    <location>
        <begin position="46"/>
        <end position="168"/>
    </location>
</feature>
<dbReference type="GO" id="GO:0005768">
    <property type="term" value="C:endosome"/>
    <property type="evidence" value="ECO:0007669"/>
    <property type="project" value="UniProtKB-ARBA"/>
</dbReference>
<evidence type="ECO:0000313" key="4">
    <source>
        <dbReference type="Proteomes" id="UP000001876"/>
    </source>
</evidence>
<dbReference type="Gene3D" id="3.30.1520.10">
    <property type="entry name" value="Phox-like domain"/>
    <property type="match status" value="1"/>
</dbReference>
<dbReference type="InterPro" id="IPR027267">
    <property type="entry name" value="AH/BAR_dom_sf"/>
</dbReference>
<dbReference type="GeneID" id="9685672"/>
<dbReference type="EMBL" id="GG663741">
    <property type="protein sequence ID" value="EEH55887.1"/>
    <property type="molecule type" value="Genomic_DNA"/>
</dbReference>
<dbReference type="PANTHER" id="PTHR10555:SF170">
    <property type="entry name" value="FI18122P1"/>
    <property type="match status" value="1"/>
</dbReference>
<dbReference type="PANTHER" id="PTHR10555">
    <property type="entry name" value="SORTING NEXIN"/>
    <property type="match status" value="1"/>
</dbReference>
<dbReference type="AlphaFoldDB" id="C1MWK2"/>
<dbReference type="KEGG" id="mpp:MICPUCDRAFT_59800"/>
<dbReference type="SMART" id="SM00312">
    <property type="entry name" value="PX"/>
    <property type="match status" value="1"/>
</dbReference>
<proteinExistence type="predicted"/>
<dbReference type="OrthoDB" id="5227681at2759"/>
<organism evidence="4">
    <name type="scientific">Micromonas pusilla (strain CCMP1545)</name>
    <name type="common">Picoplanktonic green alga</name>
    <dbReference type="NCBI Taxonomy" id="564608"/>
    <lineage>
        <taxon>Eukaryota</taxon>
        <taxon>Viridiplantae</taxon>
        <taxon>Chlorophyta</taxon>
        <taxon>Mamiellophyceae</taxon>
        <taxon>Mamiellales</taxon>
        <taxon>Mamiellaceae</taxon>
        <taxon>Micromonas</taxon>
    </lineage>
</organism>
<dbReference type="OMA" id="KHIEYKV"/>
<feature type="region of interest" description="Disordered" evidence="1">
    <location>
        <begin position="1"/>
        <end position="47"/>
    </location>
</feature>